<evidence type="ECO:0000313" key="3">
    <source>
        <dbReference type="Proteomes" id="UP001430953"/>
    </source>
</evidence>
<organism evidence="2 3">
    <name type="scientific">Cardiocondyla obscurior</name>
    <dbReference type="NCBI Taxonomy" id="286306"/>
    <lineage>
        <taxon>Eukaryota</taxon>
        <taxon>Metazoa</taxon>
        <taxon>Ecdysozoa</taxon>
        <taxon>Arthropoda</taxon>
        <taxon>Hexapoda</taxon>
        <taxon>Insecta</taxon>
        <taxon>Pterygota</taxon>
        <taxon>Neoptera</taxon>
        <taxon>Endopterygota</taxon>
        <taxon>Hymenoptera</taxon>
        <taxon>Apocrita</taxon>
        <taxon>Aculeata</taxon>
        <taxon>Formicoidea</taxon>
        <taxon>Formicidae</taxon>
        <taxon>Myrmicinae</taxon>
        <taxon>Cardiocondyla</taxon>
    </lineage>
</organism>
<dbReference type="EMBL" id="JADYXP020000002">
    <property type="protein sequence ID" value="KAL0131010.1"/>
    <property type="molecule type" value="Genomic_DNA"/>
</dbReference>
<evidence type="ECO:0000313" key="2">
    <source>
        <dbReference type="EMBL" id="KAL0131010.1"/>
    </source>
</evidence>
<keyword evidence="3" id="KW-1185">Reference proteome</keyword>
<feature type="compositionally biased region" description="Basic and acidic residues" evidence="1">
    <location>
        <begin position="156"/>
        <end position="166"/>
    </location>
</feature>
<evidence type="ECO:0000256" key="1">
    <source>
        <dbReference type="SAM" id="MobiDB-lite"/>
    </source>
</evidence>
<dbReference type="Proteomes" id="UP001430953">
    <property type="component" value="Unassembled WGS sequence"/>
</dbReference>
<name>A0AAW2GUN6_9HYME</name>
<reference evidence="2 3" key="1">
    <citation type="submission" date="2023-03" db="EMBL/GenBank/DDBJ databases">
        <title>High recombination rates correlate with genetic variation in Cardiocondyla obscurior ants.</title>
        <authorList>
            <person name="Errbii M."/>
        </authorList>
    </citation>
    <scope>NUCLEOTIDE SEQUENCE [LARGE SCALE GENOMIC DNA]</scope>
    <source>
        <strain evidence="2">Alpha-2009</strain>
        <tissue evidence="2">Whole body</tissue>
    </source>
</reference>
<protein>
    <submittedName>
        <fullName evidence="2">Uncharacterized protein</fullName>
    </submittedName>
</protein>
<feature type="region of interest" description="Disordered" evidence="1">
    <location>
        <begin position="152"/>
        <end position="175"/>
    </location>
</feature>
<gene>
    <name evidence="2" type="ORF">PUN28_002540</name>
</gene>
<proteinExistence type="predicted"/>
<comment type="caution">
    <text evidence="2">The sequence shown here is derived from an EMBL/GenBank/DDBJ whole genome shotgun (WGS) entry which is preliminary data.</text>
</comment>
<accession>A0AAW2GUN6</accession>
<dbReference type="AlphaFoldDB" id="A0AAW2GUN6"/>
<sequence length="223" mass="25913">MIYTSQISSVQFRMLLTGTLQLYTPIDRTTEIALRIGLHTADNTYVNDMFVIFLFRCSFSIAAEQIYSPCKLGRLRARYNHASKNVYASATNFTSDWRKLFNPRCHATSTRSVQELSKDGEYVRSCESGRRCNRSLPKSPLLLVTREFVRHGRRKRPEDTKRDEKLRRRKRNTERSLGTARGEIFSYTSRVICTEEIPSLSVIEIIICDVLGNFVTVNHFFFF</sequence>